<dbReference type="NCBIfam" id="NF008686">
    <property type="entry name" value="PRK11705.1"/>
    <property type="match status" value="1"/>
</dbReference>
<dbReference type="RefSeq" id="WP_345229844.1">
    <property type="nucleotide sequence ID" value="NZ_BAABIQ010000002.1"/>
</dbReference>
<keyword evidence="3" id="KW-0808">Transferase</keyword>
<dbReference type="PIRSF" id="PIRSF003085">
    <property type="entry name" value="CMAS"/>
    <property type="match status" value="1"/>
</dbReference>
<reference evidence="7" key="1">
    <citation type="journal article" date="2019" name="Int. J. Syst. Evol. Microbiol.">
        <title>The Global Catalogue of Microorganisms (GCM) 10K type strain sequencing project: providing services to taxonomists for standard genome sequencing and annotation.</title>
        <authorList>
            <consortium name="The Broad Institute Genomics Platform"/>
            <consortium name="The Broad Institute Genome Sequencing Center for Infectious Disease"/>
            <person name="Wu L."/>
            <person name="Ma J."/>
        </authorList>
    </citation>
    <scope>NUCLEOTIDE SEQUENCE [LARGE SCALE GENOMIC DNA]</scope>
    <source>
        <strain evidence="7">JCM 18200</strain>
    </source>
</reference>
<keyword evidence="7" id="KW-1185">Reference proteome</keyword>
<dbReference type="Proteomes" id="UP001501411">
    <property type="component" value="Unassembled WGS sequence"/>
</dbReference>
<evidence type="ECO:0000256" key="2">
    <source>
        <dbReference type="ARBA" id="ARBA00022603"/>
    </source>
</evidence>
<dbReference type="PANTHER" id="PTHR43667">
    <property type="entry name" value="CYCLOPROPANE-FATTY-ACYL-PHOSPHOLIPID SYNTHASE"/>
    <property type="match status" value="1"/>
</dbReference>
<keyword evidence="2" id="KW-0489">Methyltransferase</keyword>
<dbReference type="SUPFAM" id="SSF53335">
    <property type="entry name" value="S-adenosyl-L-methionine-dependent methyltransferases"/>
    <property type="match status" value="1"/>
</dbReference>
<sequence length="370" mass="43217">MMLKDTLTELLEHYDIKINGSRPYDPQIEDNRFYKEVLSRGSLGLGESYMQGWWNANDVEELLYRLIQGDIAHQFKTKPVIWWHYIRSKALNLQSKKRSIAVALKHYNIGNELYTYMLGKTMMYSCAYWREADNLDAAQEAKLDLICKKLNLSPGQRVLDIGCGWGGFAKFAAEKYGVEVVGVSIAEEQVDFARKWCMGLPVDFRLQDYRDLNEKFDRIVSIGMFEHVGHKNYDNYMNIVHQNLKDDGLFLLHCIGGNESTTATDPWIHKYIFPNGLIPSPSQLAKAIEPYFIMEDWHNFGLDYEATLNAWQENFKQHWNQLKEHYDRAFYRMWLYYLNVSAASFKAKHNNVWQVVLAKKGNTLPYSSVR</sequence>
<evidence type="ECO:0000313" key="6">
    <source>
        <dbReference type="EMBL" id="GAA4779131.1"/>
    </source>
</evidence>
<dbReference type="InterPro" id="IPR029063">
    <property type="entry name" value="SAM-dependent_MTases_sf"/>
</dbReference>
<comment type="similarity">
    <text evidence="1">Belongs to the CFA/CMAS family.</text>
</comment>
<organism evidence="6 7">
    <name type="scientific">Olivibacter ginsenosidimutans</name>
    <dbReference type="NCBI Taxonomy" id="1176537"/>
    <lineage>
        <taxon>Bacteria</taxon>
        <taxon>Pseudomonadati</taxon>
        <taxon>Bacteroidota</taxon>
        <taxon>Sphingobacteriia</taxon>
        <taxon>Sphingobacteriales</taxon>
        <taxon>Sphingobacteriaceae</taxon>
        <taxon>Olivibacter</taxon>
    </lineage>
</organism>
<comment type="caution">
    <text evidence="6">The sequence shown here is derived from an EMBL/GenBank/DDBJ whole genome shotgun (WGS) entry which is preliminary data.</text>
</comment>
<dbReference type="Pfam" id="PF02353">
    <property type="entry name" value="CMAS"/>
    <property type="match status" value="1"/>
</dbReference>
<evidence type="ECO:0000256" key="4">
    <source>
        <dbReference type="ARBA" id="ARBA00022691"/>
    </source>
</evidence>
<evidence type="ECO:0000313" key="7">
    <source>
        <dbReference type="Proteomes" id="UP001501411"/>
    </source>
</evidence>
<dbReference type="PANTHER" id="PTHR43667:SF1">
    <property type="entry name" value="CYCLOPROPANE-FATTY-ACYL-PHOSPHOLIPID SYNTHASE"/>
    <property type="match status" value="1"/>
</dbReference>
<protein>
    <submittedName>
        <fullName evidence="6">Cyclopropane fatty acyl phospholipid synthase</fullName>
    </submittedName>
</protein>
<keyword evidence="4" id="KW-0949">S-adenosyl-L-methionine</keyword>
<evidence type="ECO:0000256" key="3">
    <source>
        <dbReference type="ARBA" id="ARBA00022679"/>
    </source>
</evidence>
<gene>
    <name evidence="6" type="primary">cfa</name>
    <name evidence="6" type="ORF">GCM10023231_02270</name>
</gene>
<dbReference type="InterPro" id="IPR050723">
    <property type="entry name" value="CFA/CMAS"/>
</dbReference>
<keyword evidence="5" id="KW-0443">Lipid metabolism</keyword>
<dbReference type="CDD" id="cd02440">
    <property type="entry name" value="AdoMet_MTases"/>
    <property type="match status" value="1"/>
</dbReference>
<name>A0ABP9ADF7_9SPHI</name>
<proteinExistence type="inferred from homology"/>
<evidence type="ECO:0000256" key="1">
    <source>
        <dbReference type="ARBA" id="ARBA00010815"/>
    </source>
</evidence>
<dbReference type="InterPro" id="IPR003333">
    <property type="entry name" value="CMAS"/>
</dbReference>
<dbReference type="EMBL" id="BAABIQ010000002">
    <property type="protein sequence ID" value="GAA4779131.1"/>
    <property type="molecule type" value="Genomic_DNA"/>
</dbReference>
<accession>A0ABP9ADF7</accession>
<dbReference type="Gene3D" id="3.40.50.150">
    <property type="entry name" value="Vaccinia Virus protein VP39"/>
    <property type="match status" value="1"/>
</dbReference>
<evidence type="ECO:0000256" key="5">
    <source>
        <dbReference type="ARBA" id="ARBA00023098"/>
    </source>
</evidence>